<dbReference type="SUPFAM" id="SSF51905">
    <property type="entry name" value="FAD/NAD(P)-binding domain"/>
    <property type="match status" value="1"/>
</dbReference>
<evidence type="ECO:0000313" key="6">
    <source>
        <dbReference type="Proteomes" id="UP000036449"/>
    </source>
</evidence>
<dbReference type="InterPro" id="IPR050641">
    <property type="entry name" value="RIFMO-like"/>
</dbReference>
<name>A0A0J6T658_9HYPH</name>
<accession>A0A0J6T658</accession>
<keyword evidence="5" id="KW-0560">Oxidoreductase</keyword>
<dbReference type="Gene3D" id="3.50.50.60">
    <property type="entry name" value="FAD/NAD(P)-binding domain"/>
    <property type="match status" value="1"/>
</dbReference>
<organism evidence="5 6">
    <name type="scientific">Methylobacterium tarhaniae</name>
    <dbReference type="NCBI Taxonomy" id="1187852"/>
    <lineage>
        <taxon>Bacteria</taxon>
        <taxon>Pseudomonadati</taxon>
        <taxon>Pseudomonadota</taxon>
        <taxon>Alphaproteobacteria</taxon>
        <taxon>Hyphomicrobiales</taxon>
        <taxon>Methylobacteriaceae</taxon>
        <taxon>Methylobacterium</taxon>
    </lineage>
</organism>
<evidence type="ECO:0000259" key="4">
    <source>
        <dbReference type="Pfam" id="PF01494"/>
    </source>
</evidence>
<dbReference type="PATRIC" id="fig|1187852.3.peg.6569"/>
<evidence type="ECO:0000313" key="5">
    <source>
        <dbReference type="EMBL" id="KMO41312.1"/>
    </source>
</evidence>
<keyword evidence="6" id="KW-1185">Reference proteome</keyword>
<sequence length="537" mass="57331">MVEVPVAEVLVVGAGPVGLTLACELARHGLRPRIIDAAPQPSDYCRAIGVTPRTLEVWDDMGVAREMIDAGLWLTGLRSVVNGRRAADAVQPDPGLPYAALGLPQYETERILTRHLAGFGIAIERGAVLAALSQDAEGVGARVARAGRPAEDVRAAYVVGCDGAHSAVRRLLGIGFTGAAYPWPFMLGDVRIDWDVPYGMSVRALRLVDGGPPDMFIAIPLPEPGRYRISMLAPPHLVPGSRTDHGIQAELAGPTLADLQAVADDLLPDPAPLSALRWSSVYRISMRLADAYRRGRCFIAGDAAHIHPPTGGQGMNTGIQDAYNLAWKLALVLKGASPDGLLDSYEGERRPVGADVIARTRKASEGYGRERGGAPDRAADAQVSVSYRGTAFVEDEAGGPDDAGPAAGDRAPDVNGLVRQGLGFPLRLFDVLRGTRHVLLVHLNGACEPGTMQDLAGWMRDHLLRDHLRVVVVASRAAGHALPGAELLEDRTGAFAEAYGRRATSCLVRPDGHLGWRGRSWREPGLRAHLRRLFPAA</sequence>
<evidence type="ECO:0000256" key="2">
    <source>
        <dbReference type="ARBA" id="ARBA00022630"/>
    </source>
</evidence>
<dbReference type="Pfam" id="PF01494">
    <property type="entry name" value="FAD_binding_3"/>
    <property type="match status" value="1"/>
</dbReference>
<protein>
    <submittedName>
        <fullName evidence="5">Monooxygenase</fullName>
    </submittedName>
</protein>
<proteinExistence type="predicted"/>
<dbReference type="GO" id="GO:0016709">
    <property type="term" value="F:oxidoreductase activity, acting on paired donors, with incorporation or reduction of molecular oxygen, NAD(P)H as one donor, and incorporation of one atom of oxygen"/>
    <property type="evidence" value="ECO:0007669"/>
    <property type="project" value="UniProtKB-ARBA"/>
</dbReference>
<comment type="caution">
    <text evidence="5">The sequence shown here is derived from an EMBL/GenBank/DDBJ whole genome shotgun (WGS) entry which is preliminary data.</text>
</comment>
<keyword evidence="5" id="KW-0503">Monooxygenase</keyword>
<dbReference type="AlphaFoldDB" id="A0A0J6T658"/>
<dbReference type="InterPro" id="IPR036188">
    <property type="entry name" value="FAD/NAD-bd_sf"/>
</dbReference>
<dbReference type="PANTHER" id="PTHR43004:SF19">
    <property type="entry name" value="BINDING MONOOXYGENASE, PUTATIVE (JCVI)-RELATED"/>
    <property type="match status" value="1"/>
</dbReference>
<feature type="domain" description="FAD-binding" evidence="4">
    <location>
        <begin position="7"/>
        <end position="359"/>
    </location>
</feature>
<dbReference type="Gene3D" id="3.40.30.120">
    <property type="match status" value="1"/>
</dbReference>
<dbReference type="Gene3D" id="3.30.70.2450">
    <property type="match status" value="1"/>
</dbReference>
<dbReference type="PANTHER" id="PTHR43004">
    <property type="entry name" value="TRK SYSTEM POTASSIUM UPTAKE PROTEIN"/>
    <property type="match status" value="1"/>
</dbReference>
<dbReference type="Proteomes" id="UP000036449">
    <property type="component" value="Unassembled WGS sequence"/>
</dbReference>
<comment type="cofactor">
    <cofactor evidence="1">
        <name>FAD</name>
        <dbReference type="ChEBI" id="CHEBI:57692"/>
    </cofactor>
</comment>
<keyword evidence="2" id="KW-0285">Flavoprotein</keyword>
<dbReference type="RefSeq" id="WP_048451275.1">
    <property type="nucleotide sequence ID" value="NZ_LABZ01000083.1"/>
</dbReference>
<keyword evidence="3" id="KW-0274">FAD</keyword>
<evidence type="ECO:0000256" key="1">
    <source>
        <dbReference type="ARBA" id="ARBA00001974"/>
    </source>
</evidence>
<evidence type="ECO:0000256" key="3">
    <source>
        <dbReference type="ARBA" id="ARBA00022827"/>
    </source>
</evidence>
<reference evidence="5 6" key="1">
    <citation type="submission" date="2015-03" db="EMBL/GenBank/DDBJ databases">
        <title>Genome sequencing of Methylobacterium tarhaniae DSM 25844.</title>
        <authorList>
            <person name="Chaudhry V."/>
            <person name="Patil P.B."/>
        </authorList>
    </citation>
    <scope>NUCLEOTIDE SEQUENCE [LARGE SCALE GENOMIC DNA]</scope>
    <source>
        <strain evidence="5 6">DSM 25844</strain>
    </source>
</reference>
<dbReference type="EMBL" id="LABZ01000083">
    <property type="protein sequence ID" value="KMO41312.1"/>
    <property type="molecule type" value="Genomic_DNA"/>
</dbReference>
<dbReference type="PRINTS" id="PR00420">
    <property type="entry name" value="RNGMNOXGNASE"/>
</dbReference>
<dbReference type="Pfam" id="PF21274">
    <property type="entry name" value="Rng_hyd_C"/>
    <property type="match status" value="1"/>
</dbReference>
<gene>
    <name evidence="5" type="ORF">VQ03_12855</name>
</gene>
<dbReference type="GO" id="GO:0071949">
    <property type="term" value="F:FAD binding"/>
    <property type="evidence" value="ECO:0007669"/>
    <property type="project" value="InterPro"/>
</dbReference>
<dbReference type="InterPro" id="IPR002938">
    <property type="entry name" value="FAD-bd"/>
</dbReference>